<comment type="caution">
    <text evidence="1">The sequence shown here is derived from an EMBL/GenBank/DDBJ whole genome shotgun (WGS) entry which is preliminary data.</text>
</comment>
<name>A0A9D4QJ75_DREPO</name>
<reference evidence="1" key="2">
    <citation type="submission" date="2020-11" db="EMBL/GenBank/DDBJ databases">
        <authorList>
            <person name="McCartney M.A."/>
            <person name="Auch B."/>
            <person name="Kono T."/>
            <person name="Mallez S."/>
            <person name="Becker A."/>
            <person name="Gohl D.M."/>
            <person name="Silverstein K.A.T."/>
            <person name="Koren S."/>
            <person name="Bechman K.B."/>
            <person name="Herman A."/>
            <person name="Abrahante J.E."/>
            <person name="Garbe J."/>
        </authorList>
    </citation>
    <scope>NUCLEOTIDE SEQUENCE</scope>
    <source>
        <strain evidence="1">Duluth1</strain>
        <tissue evidence="1">Whole animal</tissue>
    </source>
</reference>
<dbReference type="EMBL" id="JAIWYP010000004">
    <property type="protein sequence ID" value="KAH3833638.1"/>
    <property type="molecule type" value="Genomic_DNA"/>
</dbReference>
<keyword evidence="2" id="KW-1185">Reference proteome</keyword>
<dbReference type="AlphaFoldDB" id="A0A9D4QJ75"/>
<gene>
    <name evidence="1" type="ORF">DPMN_106951</name>
</gene>
<protein>
    <submittedName>
        <fullName evidence="1">Uncharacterized protein</fullName>
    </submittedName>
</protein>
<dbReference type="PANTHER" id="PTHR14187:SF5">
    <property type="entry name" value="HEAT SHOCK 70 KDA PROTEIN 12A"/>
    <property type="match status" value="1"/>
</dbReference>
<reference evidence="1" key="1">
    <citation type="journal article" date="2019" name="bioRxiv">
        <title>The Genome of the Zebra Mussel, Dreissena polymorpha: A Resource for Invasive Species Research.</title>
        <authorList>
            <person name="McCartney M.A."/>
            <person name="Auch B."/>
            <person name="Kono T."/>
            <person name="Mallez S."/>
            <person name="Zhang Y."/>
            <person name="Obille A."/>
            <person name="Becker A."/>
            <person name="Abrahante J.E."/>
            <person name="Garbe J."/>
            <person name="Badalamenti J.P."/>
            <person name="Herman A."/>
            <person name="Mangelson H."/>
            <person name="Liachko I."/>
            <person name="Sullivan S."/>
            <person name="Sone E.D."/>
            <person name="Koren S."/>
            <person name="Silverstein K.A.T."/>
            <person name="Beckman K.B."/>
            <person name="Gohl D.M."/>
        </authorList>
    </citation>
    <scope>NUCLEOTIDE SEQUENCE</scope>
    <source>
        <strain evidence="1">Duluth1</strain>
        <tissue evidence="1">Whole animal</tissue>
    </source>
</reference>
<proteinExistence type="predicted"/>
<accession>A0A9D4QJ75</accession>
<dbReference type="Gene3D" id="3.30.420.40">
    <property type="match status" value="1"/>
</dbReference>
<dbReference type="Proteomes" id="UP000828390">
    <property type="component" value="Unassembled WGS sequence"/>
</dbReference>
<evidence type="ECO:0000313" key="2">
    <source>
        <dbReference type="Proteomes" id="UP000828390"/>
    </source>
</evidence>
<organism evidence="1 2">
    <name type="scientific">Dreissena polymorpha</name>
    <name type="common">Zebra mussel</name>
    <name type="synonym">Mytilus polymorpha</name>
    <dbReference type="NCBI Taxonomy" id="45954"/>
    <lineage>
        <taxon>Eukaryota</taxon>
        <taxon>Metazoa</taxon>
        <taxon>Spiralia</taxon>
        <taxon>Lophotrochozoa</taxon>
        <taxon>Mollusca</taxon>
        <taxon>Bivalvia</taxon>
        <taxon>Autobranchia</taxon>
        <taxon>Heteroconchia</taxon>
        <taxon>Euheterodonta</taxon>
        <taxon>Imparidentia</taxon>
        <taxon>Neoheterodontei</taxon>
        <taxon>Myida</taxon>
        <taxon>Dreissenoidea</taxon>
        <taxon>Dreissenidae</taxon>
        <taxon>Dreissena</taxon>
    </lineage>
</organism>
<evidence type="ECO:0000313" key="1">
    <source>
        <dbReference type="EMBL" id="KAH3833638.1"/>
    </source>
</evidence>
<dbReference type="PANTHER" id="PTHR14187">
    <property type="entry name" value="ALPHA KINASE/ELONGATION FACTOR 2 KINASE"/>
    <property type="match status" value="1"/>
</dbReference>
<sequence length="110" mass="12731">MSVKGGALVVAAIDYGTTYSGWAFSFKHEYEKDPTKVFAKTWSGGQLTSLKGPTCVLIRPNGKTLEAFGYEAETRYSELSEDDQHEKWYYFRRFKMSLWKKPIYTIKIPR</sequence>